<reference evidence="1 2" key="1">
    <citation type="journal article" date="2013" name="BMC Genomics">
        <title>Comparative genomics of parasitic silkworm microsporidia reveal an association between genome expansion and host adaptation.</title>
        <authorList>
            <person name="Pan G."/>
            <person name="Xu J."/>
            <person name="Li T."/>
            <person name="Xia Q."/>
            <person name="Liu S.L."/>
            <person name="Zhang G."/>
            <person name="Li S."/>
            <person name="Li C."/>
            <person name="Liu H."/>
            <person name="Yang L."/>
            <person name="Liu T."/>
            <person name="Zhang X."/>
            <person name="Wu Z."/>
            <person name="Fan W."/>
            <person name="Dang X."/>
            <person name="Xiang H."/>
            <person name="Tao M."/>
            <person name="Li Y."/>
            <person name="Hu J."/>
            <person name="Li Z."/>
            <person name="Lin L."/>
            <person name="Luo J."/>
            <person name="Geng L."/>
            <person name="Wang L."/>
            <person name="Long M."/>
            <person name="Wan Y."/>
            <person name="He N."/>
            <person name="Zhang Z."/>
            <person name="Lu C."/>
            <person name="Keeling P.J."/>
            <person name="Wang J."/>
            <person name="Xiang Z."/>
            <person name="Zhou Z."/>
        </authorList>
    </citation>
    <scope>NUCLEOTIDE SEQUENCE [LARGE SCALE GENOMIC DNA]</scope>
    <source>
        <strain evidence="2">CQ1 / CVCC 102059</strain>
    </source>
</reference>
<proteinExistence type="predicted"/>
<dbReference type="OrthoDB" id="2194086at2759"/>
<evidence type="ECO:0000313" key="1">
    <source>
        <dbReference type="EMBL" id="EOB11297.1"/>
    </source>
</evidence>
<organism evidence="1 2">
    <name type="scientific">Nosema bombycis (strain CQ1 / CVCC 102059)</name>
    <name type="common">Microsporidian parasite</name>
    <name type="synonym">Pebrine of silkworm</name>
    <dbReference type="NCBI Taxonomy" id="578461"/>
    <lineage>
        <taxon>Eukaryota</taxon>
        <taxon>Fungi</taxon>
        <taxon>Fungi incertae sedis</taxon>
        <taxon>Microsporidia</taxon>
        <taxon>Nosematidae</taxon>
        <taxon>Nosema</taxon>
    </lineage>
</organism>
<protein>
    <submittedName>
        <fullName evidence="1">Uncharacterized protein</fullName>
    </submittedName>
</protein>
<evidence type="ECO:0000313" key="2">
    <source>
        <dbReference type="Proteomes" id="UP000016927"/>
    </source>
</evidence>
<accession>R0KMD1</accession>
<gene>
    <name evidence="1" type="ORF">NBO_1303g0002</name>
</gene>
<dbReference type="AlphaFoldDB" id="R0KMD1"/>
<dbReference type="VEuPathDB" id="MicrosporidiaDB:NBO_1303g0002"/>
<name>R0KMD1_NOSB1</name>
<sequence length="358" mass="42382">MDNNQTGSSYQTGAGYQTVSHQTGLKAILENQIVFLDVHSARLYINFQENNKEKIINLKNIKTLHTKNEDRFFLKLKLVDEDLVFTFENHNSRDLMKNILLKYIKPENELVEKVLEKDSSVSKMFNRPKNIVSSDTFWGINRDKILESYNIMLQQLSREINFNAEEFIYSLPPVFLKIFGELNCSINQFYNHLRQSHFFDIRNKPTFIDRMLIDNLRDFKIESNYATRINNQSLVNMNSFTKIKNQNVIEPKITEFEPIYYLEEVNEERIKTGFVKENKPLVCDLNLKIEEKAEDVKFDKKDLKKAVDLSKLVFKCKKKKIDLSKDLGSIKMFTEELKKKYGEKNMKYLKRILPTYFI</sequence>
<dbReference type="HOGENOM" id="CLU_771675_0_0_1"/>
<keyword evidence="2" id="KW-1185">Reference proteome</keyword>
<dbReference type="EMBL" id="KB910210">
    <property type="protein sequence ID" value="EOB11297.1"/>
    <property type="molecule type" value="Genomic_DNA"/>
</dbReference>
<dbReference type="Proteomes" id="UP000016927">
    <property type="component" value="Unassembled WGS sequence"/>
</dbReference>
<dbReference type="OMA" id="HNESKIN"/>